<protein>
    <submittedName>
        <fullName evidence="2">NSUN5 isoform 6</fullName>
    </submittedName>
</protein>
<feature type="compositionally biased region" description="Polar residues" evidence="1">
    <location>
        <begin position="40"/>
        <end position="57"/>
    </location>
</feature>
<evidence type="ECO:0000256" key="1">
    <source>
        <dbReference type="SAM" id="MobiDB-lite"/>
    </source>
</evidence>
<feature type="non-terminal residue" evidence="2">
    <location>
        <position position="1"/>
    </location>
</feature>
<evidence type="ECO:0000313" key="2">
    <source>
        <dbReference type="EMBL" id="PNJ85889.1"/>
    </source>
</evidence>
<accession>A0A2J8XV40</accession>
<gene>
    <name evidence="2" type="ORF">CR201_G0040384</name>
</gene>
<dbReference type="EMBL" id="NDHI03003309">
    <property type="protein sequence ID" value="PNJ85889.1"/>
    <property type="molecule type" value="Genomic_DNA"/>
</dbReference>
<organism evidence="2">
    <name type="scientific">Pongo abelii</name>
    <name type="common">Sumatran orangutan</name>
    <name type="synonym">Pongo pygmaeus abelii</name>
    <dbReference type="NCBI Taxonomy" id="9601"/>
    <lineage>
        <taxon>Eukaryota</taxon>
        <taxon>Metazoa</taxon>
        <taxon>Chordata</taxon>
        <taxon>Craniata</taxon>
        <taxon>Vertebrata</taxon>
        <taxon>Euteleostomi</taxon>
        <taxon>Mammalia</taxon>
        <taxon>Eutheria</taxon>
        <taxon>Euarchontoglires</taxon>
        <taxon>Primates</taxon>
        <taxon>Haplorrhini</taxon>
        <taxon>Catarrhini</taxon>
        <taxon>Hominidae</taxon>
        <taxon>Pongo</taxon>
    </lineage>
</organism>
<reference evidence="2" key="1">
    <citation type="submission" date="2017-12" db="EMBL/GenBank/DDBJ databases">
        <title>High-resolution comparative analysis of great ape genomes.</title>
        <authorList>
            <person name="Pollen A."/>
            <person name="Hastie A."/>
            <person name="Hormozdiari F."/>
            <person name="Dougherty M."/>
            <person name="Liu R."/>
            <person name="Chaisson M."/>
            <person name="Hoppe E."/>
            <person name="Hill C."/>
            <person name="Pang A."/>
            <person name="Hillier L."/>
            <person name="Baker C."/>
            <person name="Armstrong J."/>
            <person name="Shendure J."/>
            <person name="Paten B."/>
            <person name="Wilson R."/>
            <person name="Chao H."/>
            <person name="Schneider V."/>
            <person name="Ventura M."/>
            <person name="Kronenberg Z."/>
            <person name="Murali S."/>
            <person name="Gordon D."/>
            <person name="Cantsilieris S."/>
            <person name="Munson K."/>
            <person name="Nelson B."/>
            <person name="Raja A."/>
            <person name="Underwood J."/>
            <person name="Diekhans M."/>
            <person name="Fiddes I."/>
            <person name="Haussler D."/>
            <person name="Eichler E."/>
        </authorList>
    </citation>
    <scope>NUCLEOTIDE SEQUENCE [LARGE SCALE GENOMIC DNA]</scope>
    <source>
        <strain evidence="2">Susie</strain>
    </source>
</reference>
<proteinExistence type="predicted"/>
<name>A0A2J8XV40_PONAB</name>
<comment type="caution">
    <text evidence="2">The sequence shown here is derived from an EMBL/GenBank/DDBJ whole genome shotgun (WGS) entry which is preliminary data.</text>
</comment>
<dbReference type="AlphaFoldDB" id="A0A2J8XV40"/>
<feature type="region of interest" description="Disordered" evidence="1">
    <location>
        <begin position="19"/>
        <end position="57"/>
    </location>
</feature>
<sequence>REAAVRAGVRNAALLRRAGCRDRQRRPPPCGEEAAAAPGQASTTFEPSRGSIFSWTP</sequence>